<feature type="domain" description="CYTH" evidence="1">
    <location>
        <begin position="2"/>
        <end position="169"/>
    </location>
</feature>
<dbReference type="PANTHER" id="PTHR21028:SF2">
    <property type="entry name" value="CYTH DOMAIN-CONTAINING PROTEIN"/>
    <property type="match status" value="1"/>
</dbReference>
<dbReference type="RefSeq" id="WP_075085521.1">
    <property type="nucleotide sequence ID" value="NZ_CP042912.1"/>
</dbReference>
<dbReference type="STRING" id="980251.GCA_001642875_03311"/>
<dbReference type="InterPro" id="IPR023577">
    <property type="entry name" value="CYTH_domain"/>
</dbReference>
<dbReference type="PANTHER" id="PTHR21028">
    <property type="entry name" value="SI:CH211-156B7.4"/>
    <property type="match status" value="1"/>
</dbReference>
<dbReference type="KEGG" id="mff:MFFC18_17100"/>
<dbReference type="OrthoDB" id="271656at2"/>
<evidence type="ECO:0000313" key="2">
    <source>
        <dbReference type="EMBL" id="QEG21849.1"/>
    </source>
</evidence>
<name>A0A5B9P8T0_9BACT</name>
<reference evidence="2 3" key="1">
    <citation type="submission" date="2019-08" db="EMBL/GenBank/DDBJ databases">
        <title>Deep-cultivation of Planctomycetes and their phenomic and genomic characterization uncovers novel biology.</title>
        <authorList>
            <person name="Wiegand S."/>
            <person name="Jogler M."/>
            <person name="Boedeker C."/>
            <person name="Pinto D."/>
            <person name="Vollmers J."/>
            <person name="Rivas-Marin E."/>
            <person name="Kohn T."/>
            <person name="Peeters S.H."/>
            <person name="Heuer A."/>
            <person name="Rast P."/>
            <person name="Oberbeckmann S."/>
            <person name="Bunk B."/>
            <person name="Jeske O."/>
            <person name="Meyerdierks A."/>
            <person name="Storesund J.E."/>
            <person name="Kallscheuer N."/>
            <person name="Luecker S."/>
            <person name="Lage O.M."/>
            <person name="Pohl T."/>
            <person name="Merkel B.J."/>
            <person name="Hornburger P."/>
            <person name="Mueller R.-W."/>
            <person name="Bruemmer F."/>
            <person name="Labrenz M."/>
            <person name="Spormann A.M."/>
            <person name="Op den Camp H."/>
            <person name="Overmann J."/>
            <person name="Amann R."/>
            <person name="Jetten M.S.M."/>
            <person name="Mascher T."/>
            <person name="Medema M.H."/>
            <person name="Devos D.P."/>
            <person name="Kaster A.-K."/>
            <person name="Ovreas L."/>
            <person name="Rohde M."/>
            <person name="Galperin M.Y."/>
            <person name="Jogler C."/>
        </authorList>
    </citation>
    <scope>NUCLEOTIDE SEQUENCE [LARGE SCALE GENOMIC DNA]</scope>
    <source>
        <strain evidence="2 3">FC18</strain>
    </source>
</reference>
<dbReference type="SMART" id="SM01118">
    <property type="entry name" value="CYTH"/>
    <property type="match status" value="1"/>
</dbReference>
<dbReference type="AlphaFoldDB" id="A0A5B9P8T0"/>
<gene>
    <name evidence="2" type="ORF">MFFC18_17100</name>
</gene>
<dbReference type="SUPFAM" id="SSF55154">
    <property type="entry name" value="CYTH-like phosphatases"/>
    <property type="match status" value="1"/>
</dbReference>
<accession>A0A5B9P8T0</accession>
<organism evidence="2 3">
    <name type="scientific">Mariniblastus fucicola</name>
    <dbReference type="NCBI Taxonomy" id="980251"/>
    <lineage>
        <taxon>Bacteria</taxon>
        <taxon>Pseudomonadati</taxon>
        <taxon>Planctomycetota</taxon>
        <taxon>Planctomycetia</taxon>
        <taxon>Pirellulales</taxon>
        <taxon>Pirellulaceae</taxon>
        <taxon>Mariniblastus</taxon>
    </lineage>
</organism>
<dbReference type="PROSITE" id="PS51707">
    <property type="entry name" value="CYTH"/>
    <property type="match status" value="1"/>
</dbReference>
<dbReference type="Pfam" id="PF01928">
    <property type="entry name" value="CYTH"/>
    <property type="match status" value="1"/>
</dbReference>
<keyword evidence="3" id="KW-1185">Reference proteome</keyword>
<sequence>MPTNIEIKFRVDDLDRIESNAAAIADRGPELLVQEDVFFNADSGRLKLRKFDDGSAELIAYHRSDSDSIRESRWYAYRTEDPASLQAALAMTVGQGVTVFKRRTLFLVGQTRVHLDRVESLGEFVELEVVLGDNDSQEHGLTIANELAQRLGLESAERISVAYADLLAANS</sequence>
<evidence type="ECO:0000259" key="1">
    <source>
        <dbReference type="PROSITE" id="PS51707"/>
    </source>
</evidence>
<dbReference type="EMBL" id="CP042912">
    <property type="protein sequence ID" value="QEG21849.1"/>
    <property type="molecule type" value="Genomic_DNA"/>
</dbReference>
<dbReference type="InterPro" id="IPR033469">
    <property type="entry name" value="CYTH-like_dom_sf"/>
</dbReference>
<evidence type="ECO:0000313" key="3">
    <source>
        <dbReference type="Proteomes" id="UP000322214"/>
    </source>
</evidence>
<proteinExistence type="predicted"/>
<dbReference type="Gene3D" id="2.40.320.10">
    <property type="entry name" value="Hypothetical Protein Pfu-838710-001"/>
    <property type="match status" value="1"/>
</dbReference>
<dbReference type="CDD" id="cd07890">
    <property type="entry name" value="CYTH-like_AC_IV-like"/>
    <property type="match status" value="1"/>
</dbReference>
<protein>
    <submittedName>
        <fullName evidence="2">CYTH domain protein</fullName>
    </submittedName>
</protein>
<dbReference type="Proteomes" id="UP000322214">
    <property type="component" value="Chromosome"/>
</dbReference>
<dbReference type="InterPro" id="IPR008173">
    <property type="entry name" value="Adenylyl_cyclase_CyaB"/>
</dbReference>